<feature type="chain" id="PRO_5041416752" description="SGNH hydrolase-type esterase domain-containing protein" evidence="2">
    <location>
        <begin position="25"/>
        <end position="308"/>
    </location>
</feature>
<organism evidence="4 5">
    <name type="scientific">Cladonia borealis</name>
    <dbReference type="NCBI Taxonomy" id="184061"/>
    <lineage>
        <taxon>Eukaryota</taxon>
        <taxon>Fungi</taxon>
        <taxon>Dikarya</taxon>
        <taxon>Ascomycota</taxon>
        <taxon>Pezizomycotina</taxon>
        <taxon>Lecanoromycetes</taxon>
        <taxon>OSLEUM clade</taxon>
        <taxon>Lecanoromycetidae</taxon>
        <taxon>Lecanorales</taxon>
        <taxon>Lecanorineae</taxon>
        <taxon>Cladoniaceae</taxon>
        <taxon>Cladonia</taxon>
    </lineage>
</organism>
<gene>
    <name evidence="4" type="ORF">JMJ35_003713</name>
</gene>
<evidence type="ECO:0000256" key="1">
    <source>
        <dbReference type="SAM" id="Phobius"/>
    </source>
</evidence>
<comment type="caution">
    <text evidence="4">The sequence shown here is derived from an EMBL/GenBank/DDBJ whole genome shotgun (WGS) entry which is preliminary data.</text>
</comment>
<evidence type="ECO:0000313" key="4">
    <source>
        <dbReference type="EMBL" id="KAK0513991.1"/>
    </source>
</evidence>
<dbReference type="InterPro" id="IPR036514">
    <property type="entry name" value="SGNH_hydro_sf"/>
</dbReference>
<dbReference type="Proteomes" id="UP001166286">
    <property type="component" value="Unassembled WGS sequence"/>
</dbReference>
<keyword evidence="1" id="KW-0812">Transmembrane</keyword>
<dbReference type="Gene3D" id="3.40.50.1110">
    <property type="entry name" value="SGNH hydrolase"/>
    <property type="match status" value="1"/>
</dbReference>
<feature type="signal peptide" evidence="2">
    <location>
        <begin position="1"/>
        <end position="24"/>
    </location>
</feature>
<sequence>MAFKSRLHCIYLIVSAYLTITCSSLSIPAPDLPSTYESVSQLRRDAIVTGGEELRILPLGDSITRGEGSSDGNGYRLALYDWLQLENDLDYIGRLTTGTMVDNHHEGYGGFPIDAIEALVTSKYPEQPNLVLLMAGTNDVIQKHNLSTSSAALDKLVNKVVNAYPDAVVLVAEIPPLLNPKREARRLEYNSAIPGVIKKYVDDGRHIAVVDMGRVKPEYINATDGIHPIDEGYRLIADAWYGAILAARYKGWLGELTFATHNTLGGWISDSTWTLEIVTYGVMSLVVLFAVRKLVNKAIRKYGTRLSL</sequence>
<dbReference type="AlphaFoldDB" id="A0AA39R4N2"/>
<evidence type="ECO:0000259" key="3">
    <source>
        <dbReference type="Pfam" id="PF13472"/>
    </source>
</evidence>
<feature type="domain" description="SGNH hydrolase-type esterase" evidence="3">
    <location>
        <begin position="59"/>
        <end position="235"/>
    </location>
</feature>
<dbReference type="GO" id="GO:0004622">
    <property type="term" value="F:phosphatidylcholine lysophospholipase activity"/>
    <property type="evidence" value="ECO:0007669"/>
    <property type="project" value="TreeGrafter"/>
</dbReference>
<dbReference type="Pfam" id="PF13472">
    <property type="entry name" value="Lipase_GDSL_2"/>
    <property type="match status" value="1"/>
</dbReference>
<dbReference type="PANTHER" id="PTHR30383:SF5">
    <property type="entry name" value="SGNH HYDROLASE-TYPE ESTERASE DOMAIN-CONTAINING PROTEIN"/>
    <property type="match status" value="1"/>
</dbReference>
<dbReference type="SUPFAM" id="SSF52266">
    <property type="entry name" value="SGNH hydrolase"/>
    <property type="match status" value="1"/>
</dbReference>
<keyword evidence="1" id="KW-1133">Transmembrane helix</keyword>
<accession>A0AA39R4N2</accession>
<name>A0AA39R4N2_9LECA</name>
<proteinExistence type="predicted"/>
<keyword evidence="1" id="KW-0472">Membrane</keyword>
<protein>
    <recommendedName>
        <fullName evidence="3">SGNH hydrolase-type esterase domain-containing protein</fullName>
    </recommendedName>
</protein>
<reference evidence="4" key="1">
    <citation type="submission" date="2023-03" db="EMBL/GenBank/DDBJ databases">
        <title>Complete genome of Cladonia borealis.</title>
        <authorList>
            <person name="Park H."/>
        </authorList>
    </citation>
    <scope>NUCLEOTIDE SEQUENCE</scope>
    <source>
        <strain evidence="4">ANT050790</strain>
    </source>
</reference>
<dbReference type="EMBL" id="JAFEKC020000006">
    <property type="protein sequence ID" value="KAK0513991.1"/>
    <property type="molecule type" value="Genomic_DNA"/>
</dbReference>
<evidence type="ECO:0000256" key="2">
    <source>
        <dbReference type="SAM" id="SignalP"/>
    </source>
</evidence>
<dbReference type="PANTHER" id="PTHR30383">
    <property type="entry name" value="THIOESTERASE 1/PROTEASE 1/LYSOPHOSPHOLIPASE L1"/>
    <property type="match status" value="1"/>
</dbReference>
<evidence type="ECO:0000313" key="5">
    <source>
        <dbReference type="Proteomes" id="UP001166286"/>
    </source>
</evidence>
<feature type="transmembrane region" description="Helical" evidence="1">
    <location>
        <begin position="277"/>
        <end position="295"/>
    </location>
</feature>
<dbReference type="InterPro" id="IPR051532">
    <property type="entry name" value="Ester_Hydrolysis_Enzymes"/>
</dbReference>
<keyword evidence="5" id="KW-1185">Reference proteome</keyword>
<dbReference type="CDD" id="cd01833">
    <property type="entry name" value="XynB_like"/>
    <property type="match status" value="1"/>
</dbReference>
<dbReference type="InterPro" id="IPR013830">
    <property type="entry name" value="SGNH_hydro"/>
</dbReference>
<keyword evidence="2" id="KW-0732">Signal</keyword>